<name>A1HTX6_9FIRM</name>
<proteinExistence type="predicted"/>
<dbReference type="Proteomes" id="UP000005139">
    <property type="component" value="Unassembled WGS sequence"/>
</dbReference>
<evidence type="ECO:0000256" key="3">
    <source>
        <dbReference type="ARBA" id="ARBA00023163"/>
    </source>
</evidence>
<dbReference type="GO" id="GO:0003700">
    <property type="term" value="F:DNA-binding transcription factor activity"/>
    <property type="evidence" value="ECO:0007669"/>
    <property type="project" value="InterPro"/>
</dbReference>
<dbReference type="PROSITE" id="PS50949">
    <property type="entry name" value="HTH_GNTR"/>
    <property type="match status" value="1"/>
</dbReference>
<keyword evidence="1" id="KW-0805">Transcription regulation</keyword>
<comment type="caution">
    <text evidence="5">The sequence shown here is derived from an EMBL/GenBank/DDBJ whole genome shotgun (WGS) entry which is preliminary data.</text>
</comment>
<evidence type="ECO:0000313" key="5">
    <source>
        <dbReference type="EMBL" id="EAX46498.1"/>
    </source>
</evidence>
<accession>A1HTX6</accession>
<dbReference type="AlphaFoldDB" id="A1HTX6"/>
<reference evidence="5 6" key="2">
    <citation type="submission" date="2007-01" db="EMBL/GenBank/DDBJ databases">
        <title>Sequencing of the draft genome and assembly of Thermosinus carboxydivorans Nor1.</title>
        <authorList>
            <consortium name="US DOE Joint Genome Institute (JGI-PGF)"/>
            <person name="Copeland A."/>
            <person name="Lucas S."/>
            <person name="Lapidus A."/>
            <person name="Barry K."/>
            <person name="Glavina del Rio T."/>
            <person name="Dalin E."/>
            <person name="Tice H."/>
            <person name="Bruce D."/>
            <person name="Pitluck S."/>
            <person name="Richardson P."/>
        </authorList>
    </citation>
    <scope>NUCLEOTIDE SEQUENCE [LARGE SCALE GENOMIC DNA]</scope>
    <source>
        <strain evidence="5 6">Nor1</strain>
    </source>
</reference>
<dbReference type="Pfam" id="PF00392">
    <property type="entry name" value="GntR"/>
    <property type="match status" value="1"/>
</dbReference>
<evidence type="ECO:0000313" key="6">
    <source>
        <dbReference type="Proteomes" id="UP000005139"/>
    </source>
</evidence>
<reference evidence="5 6" key="1">
    <citation type="submission" date="2007-01" db="EMBL/GenBank/DDBJ databases">
        <title>Annotation of the draft genome assembly of Thermosinus carboxydivorans Nor1.</title>
        <authorList>
            <consortium name="US DOE Joint Genome Institute (JGI-ORNL)"/>
            <person name="Larimer F."/>
            <person name="Land M."/>
            <person name="Hauser L."/>
        </authorList>
    </citation>
    <scope>NUCLEOTIDE SEQUENCE [LARGE SCALE GENOMIC DNA]</scope>
    <source>
        <strain evidence="5 6">Nor1</strain>
    </source>
</reference>
<keyword evidence="6" id="KW-1185">Reference proteome</keyword>
<sequence>MLPITIDYTSGIPIYVQIKEAIQNAIRTGAYPRGAQLPTVRQLAVQLKINANTVSRAYAELEREGVISSQQGRGTFVTMSTDIDYAKLAQLEAKVARLLEEAAALGFSAADVQAVLDNAVRHGTLLTRKEV</sequence>
<keyword evidence="2" id="KW-0238">DNA-binding</keyword>
<feature type="domain" description="HTH gntR-type" evidence="4">
    <location>
        <begin position="12"/>
        <end position="80"/>
    </location>
</feature>
<dbReference type="SMART" id="SM00345">
    <property type="entry name" value="HTH_GNTR"/>
    <property type="match status" value="1"/>
</dbReference>
<evidence type="ECO:0000256" key="2">
    <source>
        <dbReference type="ARBA" id="ARBA00023125"/>
    </source>
</evidence>
<dbReference type="InterPro" id="IPR036390">
    <property type="entry name" value="WH_DNA-bd_sf"/>
</dbReference>
<evidence type="ECO:0000259" key="4">
    <source>
        <dbReference type="PROSITE" id="PS50949"/>
    </source>
</evidence>
<dbReference type="SUPFAM" id="SSF46785">
    <property type="entry name" value="Winged helix' DNA-binding domain"/>
    <property type="match status" value="1"/>
</dbReference>
<dbReference type="Gene3D" id="1.10.10.10">
    <property type="entry name" value="Winged helix-like DNA-binding domain superfamily/Winged helix DNA-binding domain"/>
    <property type="match status" value="1"/>
</dbReference>
<gene>
    <name evidence="5" type="ORF">TcarDRAFT_0339</name>
</gene>
<dbReference type="PANTHER" id="PTHR38445:SF7">
    <property type="entry name" value="GNTR-FAMILY TRANSCRIPTIONAL REGULATOR"/>
    <property type="match status" value="1"/>
</dbReference>
<dbReference type="EMBL" id="AAWL01000030">
    <property type="protein sequence ID" value="EAX46498.1"/>
    <property type="molecule type" value="Genomic_DNA"/>
</dbReference>
<keyword evidence="3" id="KW-0804">Transcription</keyword>
<evidence type="ECO:0000256" key="1">
    <source>
        <dbReference type="ARBA" id="ARBA00023015"/>
    </source>
</evidence>
<dbReference type="eggNOG" id="COG1725">
    <property type="taxonomic scope" value="Bacteria"/>
</dbReference>
<dbReference type="InterPro" id="IPR036388">
    <property type="entry name" value="WH-like_DNA-bd_sf"/>
</dbReference>
<dbReference type="GO" id="GO:0003677">
    <property type="term" value="F:DNA binding"/>
    <property type="evidence" value="ECO:0007669"/>
    <property type="project" value="UniProtKB-KW"/>
</dbReference>
<organism evidence="5 6">
    <name type="scientific">Thermosinus carboxydivorans Nor1</name>
    <dbReference type="NCBI Taxonomy" id="401526"/>
    <lineage>
        <taxon>Bacteria</taxon>
        <taxon>Bacillati</taxon>
        <taxon>Bacillota</taxon>
        <taxon>Negativicutes</taxon>
        <taxon>Selenomonadales</taxon>
        <taxon>Sporomusaceae</taxon>
        <taxon>Thermosinus</taxon>
    </lineage>
</organism>
<dbReference type="CDD" id="cd07377">
    <property type="entry name" value="WHTH_GntR"/>
    <property type="match status" value="1"/>
</dbReference>
<protein>
    <submittedName>
        <fullName evidence="5">Transcriptional regulator, GntR family</fullName>
    </submittedName>
</protein>
<dbReference type="InterPro" id="IPR000524">
    <property type="entry name" value="Tscrpt_reg_HTH_GntR"/>
</dbReference>
<dbReference type="PANTHER" id="PTHR38445">
    <property type="entry name" value="HTH-TYPE TRANSCRIPTIONAL REPRESSOR YTRA"/>
    <property type="match status" value="1"/>
</dbReference>
<dbReference type="RefSeq" id="WP_007290480.1">
    <property type="nucleotide sequence ID" value="NZ_AAWL01000030.1"/>
</dbReference>